<dbReference type="Proteomes" id="UP001223390">
    <property type="component" value="Unassembled WGS sequence"/>
</dbReference>
<sequence length="242" mass="26987">MPTRNANPEYPWARRVRTAGPSKGRFFPVFVPAFYRQPETSWMVDLIRNNPLALMVANSAGPEAPFATHLPVIPDPDTDGPWAPDLSGAILLGHMNRANPHWRAMETGDSALLAFTGPHAYVSPTVYAKTPAAPTWNFTSVHVRGSIAKIEDTEETLEVVKSTVQAFEKGFGSNWDMEESLGYFRRILPAVGAFRLTVSAADGMFKLSQEQEPEVRDRVRRDFGSRECSRHRETAELMSRLA</sequence>
<dbReference type="SUPFAM" id="SSF50475">
    <property type="entry name" value="FMN-binding split barrel"/>
    <property type="match status" value="1"/>
</dbReference>
<keyword evidence="2" id="KW-1185">Reference proteome</keyword>
<reference evidence="1 2" key="1">
    <citation type="submission" date="2023-05" db="EMBL/GenBank/DDBJ databases">
        <title>Sequencing and Assembly of Streptomyces sp. NP73.</title>
        <authorList>
            <person name="Konwar A.N."/>
            <person name="Saikia K."/>
            <person name="Thakur D."/>
        </authorList>
    </citation>
    <scope>NUCLEOTIDE SEQUENCE [LARGE SCALE GENOMIC DNA]</scope>
    <source>
        <strain evidence="1 2">NP73</strain>
    </source>
</reference>
<dbReference type="InterPro" id="IPR007396">
    <property type="entry name" value="TR_PAI2-type"/>
</dbReference>
<dbReference type="RefSeq" id="WP_285341728.1">
    <property type="nucleotide sequence ID" value="NZ_JASITI010000010.1"/>
</dbReference>
<name>A0ABT7GRE3_9ACTN</name>
<comment type="caution">
    <text evidence="1">The sequence shown here is derived from an EMBL/GenBank/DDBJ whole genome shotgun (WGS) entry which is preliminary data.</text>
</comment>
<dbReference type="Gene3D" id="2.30.110.10">
    <property type="entry name" value="Electron Transport, Fmn-binding Protein, Chain A"/>
    <property type="match status" value="1"/>
</dbReference>
<gene>
    <name evidence="1" type="ORF">QEZ40_000527</name>
</gene>
<evidence type="ECO:0000313" key="2">
    <source>
        <dbReference type="Proteomes" id="UP001223390"/>
    </source>
</evidence>
<organism evidence="1 2">
    <name type="scientific">Streptomyces katrae</name>
    <dbReference type="NCBI Taxonomy" id="68223"/>
    <lineage>
        <taxon>Bacteria</taxon>
        <taxon>Bacillati</taxon>
        <taxon>Actinomycetota</taxon>
        <taxon>Actinomycetes</taxon>
        <taxon>Kitasatosporales</taxon>
        <taxon>Streptomycetaceae</taxon>
        <taxon>Streptomyces</taxon>
    </lineage>
</organism>
<dbReference type="EMBL" id="JASITI010000010">
    <property type="protein sequence ID" value="MDK9496182.1"/>
    <property type="molecule type" value="Genomic_DNA"/>
</dbReference>
<protein>
    <submittedName>
        <fullName evidence="1">FMN-binding negative transcriptional regulator</fullName>
    </submittedName>
</protein>
<dbReference type="PANTHER" id="PTHR35802:SF1">
    <property type="entry name" value="PROTEASE SYNTHASE AND SPORULATION PROTEIN PAI 2"/>
    <property type="match status" value="1"/>
</dbReference>
<dbReference type="PIRSF" id="PIRSF010372">
    <property type="entry name" value="PaiB"/>
    <property type="match status" value="1"/>
</dbReference>
<accession>A0ABT7GRE3</accession>
<dbReference type="PANTHER" id="PTHR35802">
    <property type="entry name" value="PROTEASE SYNTHASE AND SPORULATION PROTEIN PAI 2"/>
    <property type="match status" value="1"/>
</dbReference>
<evidence type="ECO:0000313" key="1">
    <source>
        <dbReference type="EMBL" id="MDK9496182.1"/>
    </source>
</evidence>
<dbReference type="Pfam" id="PF04299">
    <property type="entry name" value="FMN_bind_2"/>
    <property type="match status" value="1"/>
</dbReference>
<dbReference type="InterPro" id="IPR012349">
    <property type="entry name" value="Split_barrel_FMN-bd"/>
</dbReference>
<proteinExistence type="predicted"/>